<dbReference type="PANTHER" id="PTHR47256:SF1">
    <property type="entry name" value="ZN(II)2CYS6 TRANSCRIPTION FACTOR (EUROFUNG)"/>
    <property type="match status" value="1"/>
</dbReference>
<dbReference type="SMART" id="SM00066">
    <property type="entry name" value="GAL4"/>
    <property type="match status" value="1"/>
</dbReference>
<dbReference type="InterPro" id="IPR001138">
    <property type="entry name" value="Zn2Cys6_DnaBD"/>
</dbReference>
<dbReference type="SUPFAM" id="SSF57701">
    <property type="entry name" value="Zn2/Cys6 DNA-binding domain"/>
    <property type="match status" value="1"/>
</dbReference>
<evidence type="ECO:0000256" key="3">
    <source>
        <dbReference type="SAM" id="MobiDB-lite"/>
    </source>
</evidence>
<sequence length="711" mass="80976">MLHSNETFSRELGLSLPAKRRSEPRRRRSYVRAACNSCRTRKVACDGERPVCNNCNKKGLHCAYVTLDPDETQTSALKRKVQELQDDLNDQAELINHLTNGPEDLVLDLIRQLRTTGNPSAVLHEIQHGTFFKRLRPSDHATARAVLPPSHINFALELTTIYPNSYPILEPINTASISINDLFTPKRGHAPLPTPVTRTPPLQMADLELKYPSPPPEDLWQVGPVQAPSYADQRLNQLRMNFWTSVPITDDFAASALSLYLRTDHPYQGFFDSDLFIRDLVDLKTDFCSSFLVASLMFYACQLYAAVDPRSSVISHAFYAQAEILWETERLVDSLTTTIALHLFSLGCLGQGKDRRSIQLVQEGREMAERLHLLNVPPNSMIERQFCAMSPEWQRATAHSAWGIYIWLTYRAFFYEDEGVLYPPMYPKPGMLSPRPIRLGEVQTCGSPHHATTILAALCELCVISQEVATVYYENSSEPIPARVPLAFAEAKYRKLLSWAERLPPDIVRDKDYREDVIVLHIFFHIVIISVFRPYINQPQMQRLHTFSSNDSSPRAVFWASVEQLKFLILIARLKHPHSINPVLTSAGHAHICSVVLANRSEPDWKFYFLLCVAYYREMYTRHHVFELLIQGVLALAMVNEAITVSEARKIMEGIKIKGRHHQTKEQPSAFFKIDFDQASQNSDDRKVDTLARKFEELATNVNGQFASQPT</sequence>
<dbReference type="PROSITE" id="PS50048">
    <property type="entry name" value="ZN2_CY6_FUNGAL_2"/>
    <property type="match status" value="1"/>
</dbReference>
<gene>
    <name evidence="5" type="ORF">PV09_03962</name>
</gene>
<dbReference type="CDD" id="cd12148">
    <property type="entry name" value="fungal_TF_MHR"/>
    <property type="match status" value="1"/>
</dbReference>
<dbReference type="HOGENOM" id="CLU_019833_0_0_1"/>
<dbReference type="PANTHER" id="PTHR47256">
    <property type="entry name" value="ZN(II)2CYS6 TRANSCRIPTION FACTOR (EUROFUNG)-RELATED"/>
    <property type="match status" value="1"/>
</dbReference>
<dbReference type="VEuPathDB" id="FungiDB:PV09_03962"/>
<dbReference type="STRING" id="253628.A0A0D1YVP5"/>
<keyword evidence="6" id="KW-1185">Reference proteome</keyword>
<dbReference type="InterPro" id="IPR036864">
    <property type="entry name" value="Zn2-C6_fun-type_DNA-bd_sf"/>
</dbReference>
<dbReference type="PROSITE" id="PS00463">
    <property type="entry name" value="ZN2_CY6_FUNGAL_1"/>
    <property type="match status" value="1"/>
</dbReference>
<dbReference type="CDD" id="cd00067">
    <property type="entry name" value="GAL4"/>
    <property type="match status" value="1"/>
</dbReference>
<evidence type="ECO:0000259" key="4">
    <source>
        <dbReference type="PROSITE" id="PS50048"/>
    </source>
</evidence>
<protein>
    <recommendedName>
        <fullName evidence="4">Zn(2)-C6 fungal-type domain-containing protein</fullName>
    </recommendedName>
</protein>
<proteinExistence type="predicted"/>
<evidence type="ECO:0000313" key="6">
    <source>
        <dbReference type="Proteomes" id="UP000053259"/>
    </source>
</evidence>
<dbReference type="GeneID" id="27311935"/>
<evidence type="ECO:0000256" key="2">
    <source>
        <dbReference type="SAM" id="Coils"/>
    </source>
</evidence>
<evidence type="ECO:0000256" key="1">
    <source>
        <dbReference type="ARBA" id="ARBA00023242"/>
    </source>
</evidence>
<keyword evidence="2" id="KW-0175">Coiled coil</keyword>
<dbReference type="EMBL" id="KN847539">
    <property type="protein sequence ID" value="KIW04772.1"/>
    <property type="molecule type" value="Genomic_DNA"/>
</dbReference>
<dbReference type="InParanoid" id="A0A0D1YVP5"/>
<evidence type="ECO:0000313" key="5">
    <source>
        <dbReference type="EMBL" id="KIW04772.1"/>
    </source>
</evidence>
<dbReference type="GO" id="GO:0000981">
    <property type="term" value="F:DNA-binding transcription factor activity, RNA polymerase II-specific"/>
    <property type="evidence" value="ECO:0007669"/>
    <property type="project" value="InterPro"/>
</dbReference>
<dbReference type="Pfam" id="PF00172">
    <property type="entry name" value="Zn_clus"/>
    <property type="match status" value="1"/>
</dbReference>
<dbReference type="AlphaFoldDB" id="A0A0D1YVP5"/>
<accession>A0A0D1YVP5</accession>
<feature type="region of interest" description="Disordered" evidence="3">
    <location>
        <begin position="1"/>
        <end position="26"/>
    </location>
</feature>
<keyword evidence="1" id="KW-0539">Nucleus</keyword>
<dbReference type="Proteomes" id="UP000053259">
    <property type="component" value="Unassembled WGS sequence"/>
</dbReference>
<feature type="domain" description="Zn(2)-C6 fungal-type" evidence="4">
    <location>
        <begin position="34"/>
        <end position="64"/>
    </location>
</feature>
<name>A0A0D1YVP5_9PEZI</name>
<feature type="coiled-coil region" evidence="2">
    <location>
        <begin position="74"/>
        <end position="101"/>
    </location>
</feature>
<dbReference type="OrthoDB" id="10261408at2759"/>
<reference evidence="5 6" key="1">
    <citation type="submission" date="2015-01" db="EMBL/GenBank/DDBJ databases">
        <title>The Genome Sequence of Ochroconis gallopava CBS43764.</title>
        <authorList>
            <consortium name="The Broad Institute Genomics Platform"/>
            <person name="Cuomo C."/>
            <person name="de Hoog S."/>
            <person name="Gorbushina A."/>
            <person name="Stielow B."/>
            <person name="Teixiera M."/>
            <person name="Abouelleil A."/>
            <person name="Chapman S.B."/>
            <person name="Priest M."/>
            <person name="Young S.K."/>
            <person name="Wortman J."/>
            <person name="Nusbaum C."/>
            <person name="Birren B."/>
        </authorList>
    </citation>
    <scope>NUCLEOTIDE SEQUENCE [LARGE SCALE GENOMIC DNA]</scope>
    <source>
        <strain evidence="5 6">CBS 43764</strain>
    </source>
</reference>
<dbReference type="InterPro" id="IPR053187">
    <property type="entry name" value="Notoamide_regulator"/>
</dbReference>
<organism evidence="5 6">
    <name type="scientific">Verruconis gallopava</name>
    <dbReference type="NCBI Taxonomy" id="253628"/>
    <lineage>
        <taxon>Eukaryota</taxon>
        <taxon>Fungi</taxon>
        <taxon>Dikarya</taxon>
        <taxon>Ascomycota</taxon>
        <taxon>Pezizomycotina</taxon>
        <taxon>Dothideomycetes</taxon>
        <taxon>Pleosporomycetidae</taxon>
        <taxon>Venturiales</taxon>
        <taxon>Sympoventuriaceae</taxon>
        <taxon>Verruconis</taxon>
    </lineage>
</organism>
<dbReference type="RefSeq" id="XP_016214641.1">
    <property type="nucleotide sequence ID" value="XM_016357237.1"/>
</dbReference>
<dbReference type="Gene3D" id="4.10.240.10">
    <property type="entry name" value="Zn(2)-C6 fungal-type DNA-binding domain"/>
    <property type="match status" value="1"/>
</dbReference>
<dbReference type="GO" id="GO:0008270">
    <property type="term" value="F:zinc ion binding"/>
    <property type="evidence" value="ECO:0007669"/>
    <property type="project" value="InterPro"/>
</dbReference>